<sequence>MTAVNGTATVDPGTTLTTSGSQGTTSLTFSYDASSKTYTVKTSAHESSFGDSADRAASGTNAFQVYDFKATSGTATETLNLYHGTLDRLSETKRVSVGMWYSVDGNQLKYEIFLFGFPSASGEIPTTGKAQFAAAVYGIYSETSKEPYVFQEDATALLDFDRGVFTIEGKGTNDTSLYTGTGRGTVTAFRASGQLSSTGNLSGTFSYENASGVMAGPLHGNFFGPGAEEFGGTFASAGMSGQMIAGGFLGVKTGAPQSNISLSDFVTDQHYFLPRAEFFNQRHHSGGGTGYGSVSLGNSGFQQSVDGTYWVSGYNANEGQFGAADKVSGGDPSFITYARTIGDIDYGLKLYDGPVDGVRLTYVNFAEYFQVVHVDTIDGINRSFFPFGIETLNGVLAGLTGTGTYKGIAYGAATNTDGSRRIDVTGTSQFDFDFANLSLTGWLELAGTDLDDSSSIDFGRFDLAQTVAYRRNAIAGDLLHGGTDVGDIQLRFYGPTGEEIGGAFGIGDAYGMPGTLNYTIGGATIGKRD</sequence>
<organism evidence="3 4">
    <name type="scientific">Croceibacterium salegens</name>
    <dbReference type="NCBI Taxonomy" id="1737568"/>
    <lineage>
        <taxon>Bacteria</taxon>
        <taxon>Pseudomonadati</taxon>
        <taxon>Pseudomonadota</taxon>
        <taxon>Alphaproteobacteria</taxon>
        <taxon>Sphingomonadales</taxon>
        <taxon>Erythrobacteraceae</taxon>
        <taxon>Croceibacterium</taxon>
    </lineage>
</organism>
<dbReference type="Proteomes" id="UP000433652">
    <property type="component" value="Unassembled WGS sequence"/>
</dbReference>
<dbReference type="SUPFAM" id="SSF56925">
    <property type="entry name" value="OMPA-like"/>
    <property type="match status" value="2"/>
</dbReference>
<evidence type="ECO:0000313" key="3">
    <source>
        <dbReference type="EMBL" id="MXO59334.1"/>
    </source>
</evidence>
<accession>A0A6I4STJ4</accession>
<evidence type="ECO:0000259" key="2">
    <source>
        <dbReference type="Pfam" id="PF01298"/>
    </source>
</evidence>
<feature type="domain" description="Transferrin-binding protein B C-lobe/N-lobe beta-barrel" evidence="2">
    <location>
        <begin position="400"/>
        <end position="504"/>
    </location>
</feature>
<gene>
    <name evidence="3" type="ORF">GRI89_07240</name>
</gene>
<dbReference type="InterPro" id="IPR001677">
    <property type="entry name" value="TbpB_B_D"/>
</dbReference>
<name>A0A6I4STJ4_9SPHN</name>
<keyword evidence="4" id="KW-1185">Reference proteome</keyword>
<comment type="caution">
    <text evidence="3">The sequence shown here is derived from an EMBL/GenBank/DDBJ whole genome shotgun (WGS) entry which is preliminary data.</text>
</comment>
<dbReference type="EMBL" id="WTYM01000033">
    <property type="protein sequence ID" value="MXO59334.1"/>
    <property type="molecule type" value="Genomic_DNA"/>
</dbReference>
<evidence type="ECO:0000256" key="1">
    <source>
        <dbReference type="SAM" id="MobiDB-lite"/>
    </source>
</evidence>
<dbReference type="OrthoDB" id="7529687at2"/>
<dbReference type="Pfam" id="PF01298">
    <property type="entry name" value="TbpB_B_D"/>
    <property type="match status" value="1"/>
</dbReference>
<dbReference type="Gene3D" id="2.40.160.90">
    <property type="match status" value="2"/>
</dbReference>
<proteinExistence type="predicted"/>
<dbReference type="RefSeq" id="WP_159793631.1">
    <property type="nucleotide sequence ID" value="NZ_WTYM01000033.1"/>
</dbReference>
<dbReference type="AlphaFoldDB" id="A0A6I4STJ4"/>
<protein>
    <recommendedName>
        <fullName evidence="2">Transferrin-binding protein B C-lobe/N-lobe beta-barrel domain-containing protein</fullName>
    </recommendedName>
</protein>
<evidence type="ECO:0000313" key="4">
    <source>
        <dbReference type="Proteomes" id="UP000433652"/>
    </source>
</evidence>
<reference evidence="3 4" key="1">
    <citation type="submission" date="2019-12" db="EMBL/GenBank/DDBJ databases">
        <title>Genomic-based taxomic classification of the family Erythrobacteraceae.</title>
        <authorList>
            <person name="Xu L."/>
        </authorList>
    </citation>
    <scope>NUCLEOTIDE SEQUENCE [LARGE SCALE GENOMIC DNA]</scope>
    <source>
        <strain evidence="3 4">MCCC 1K01500</strain>
    </source>
</reference>
<dbReference type="InterPro" id="IPR011250">
    <property type="entry name" value="OMP/PagP_B-barrel"/>
</dbReference>
<feature type="region of interest" description="Disordered" evidence="1">
    <location>
        <begin position="1"/>
        <end position="21"/>
    </location>
</feature>